<evidence type="ECO:0000256" key="2">
    <source>
        <dbReference type="SAM" id="Phobius"/>
    </source>
</evidence>
<sequence>RAIYLAGSIMSDSTNPEFEREQKQAREGFQTVSEIRQRLDILVEHVESRKEALEEEIQEHLHESLANARDSMERIEENIAPKIGKAIRTKMEEIDRKMTRMNEDGLEAVREELVKATPDITKKILEDLDKLVAENTRFVKMEILNEIKEELNKLVQSAIAPINDKLEKDLPASKTLSISALVLSWLALLGMIWIAVK</sequence>
<accession>A0A382NJA4</accession>
<proteinExistence type="predicted"/>
<feature type="non-terminal residue" evidence="3">
    <location>
        <position position="1"/>
    </location>
</feature>
<keyword evidence="2" id="KW-1133">Transmembrane helix</keyword>
<evidence type="ECO:0000313" key="3">
    <source>
        <dbReference type="EMBL" id="SVC61279.1"/>
    </source>
</evidence>
<protein>
    <submittedName>
        <fullName evidence="3">Uncharacterized protein</fullName>
    </submittedName>
</protein>
<keyword evidence="2" id="KW-0472">Membrane</keyword>
<feature type="transmembrane region" description="Helical" evidence="2">
    <location>
        <begin position="175"/>
        <end position="196"/>
    </location>
</feature>
<organism evidence="3">
    <name type="scientific">marine metagenome</name>
    <dbReference type="NCBI Taxonomy" id="408172"/>
    <lineage>
        <taxon>unclassified sequences</taxon>
        <taxon>metagenomes</taxon>
        <taxon>ecological metagenomes</taxon>
    </lineage>
</organism>
<keyword evidence="2" id="KW-0812">Transmembrane</keyword>
<dbReference type="AlphaFoldDB" id="A0A382NJA4"/>
<dbReference type="EMBL" id="UINC01100882">
    <property type="protein sequence ID" value="SVC61279.1"/>
    <property type="molecule type" value="Genomic_DNA"/>
</dbReference>
<feature type="coiled-coil region" evidence="1">
    <location>
        <begin position="36"/>
        <end position="78"/>
    </location>
</feature>
<evidence type="ECO:0000256" key="1">
    <source>
        <dbReference type="SAM" id="Coils"/>
    </source>
</evidence>
<keyword evidence="1" id="KW-0175">Coiled coil</keyword>
<gene>
    <name evidence="3" type="ORF">METZ01_LOCUS314133</name>
</gene>
<name>A0A382NJA4_9ZZZZ</name>
<reference evidence="3" key="1">
    <citation type="submission" date="2018-05" db="EMBL/GenBank/DDBJ databases">
        <authorList>
            <person name="Lanie J.A."/>
            <person name="Ng W.-L."/>
            <person name="Kazmierczak K.M."/>
            <person name="Andrzejewski T.M."/>
            <person name="Davidsen T.M."/>
            <person name="Wayne K.J."/>
            <person name="Tettelin H."/>
            <person name="Glass J.I."/>
            <person name="Rusch D."/>
            <person name="Podicherti R."/>
            <person name="Tsui H.-C.T."/>
            <person name="Winkler M.E."/>
        </authorList>
    </citation>
    <scope>NUCLEOTIDE SEQUENCE</scope>
</reference>